<gene>
    <name evidence="2" type="ORF">PRZ48_011805</name>
</gene>
<protein>
    <submittedName>
        <fullName evidence="2">Uncharacterized protein</fullName>
    </submittedName>
</protein>
<keyword evidence="1" id="KW-0812">Transmembrane</keyword>
<feature type="transmembrane region" description="Helical" evidence="1">
    <location>
        <begin position="524"/>
        <end position="544"/>
    </location>
</feature>
<keyword evidence="1" id="KW-0472">Membrane</keyword>
<evidence type="ECO:0000313" key="3">
    <source>
        <dbReference type="Proteomes" id="UP001305779"/>
    </source>
</evidence>
<evidence type="ECO:0000313" key="2">
    <source>
        <dbReference type="EMBL" id="KAK4497354.1"/>
    </source>
</evidence>
<proteinExistence type="predicted"/>
<dbReference type="EMBL" id="JAXOVC010000009">
    <property type="protein sequence ID" value="KAK4497354.1"/>
    <property type="molecule type" value="Genomic_DNA"/>
</dbReference>
<sequence>MQNARYSSLKSTISDQTITLSRLHSHAASHQSTWEDGRVPRQLKSRRPLGVEASKRYIDWIDVLVTLGSWTACAAAIAVVVNEYAAWHLGVTYQLVLVGLLLSVMNLCLKYVAPTVFLQWEARFGASTLQNYEALLRNRAFTSKADWGWRTSLVLLAILPLGLSAAYKLFVGGFSTLAIGEKGDLYSNSFGTYAPPGMQPLGANSGMILMNNATIPFIEATSTPDEALLANHTYGDPVFDLALPVWPKPYGFNTLVLNETATALLDAPPPRWVKQVQNVLKPGESWNISATVTATISTYNSSVEAHRHEYYPPPDDPDRNSTFWDFYNWQGGMKWSTMYNGWNIGIISNEAVSSTRDQSWCFLGIFPDPRNDNLTTFAPVAKMYSLRRMPCNGTWTVTRGGIQLTGGMCDLEKELDDAQYDRDQLVLRNNQFFLGGFLPLLQDYLAPYATARNQSHWLEPTMATVVASMVWSKLTALNGPGSTVYRPLRFDIGNGTSFSYTDIGLLYESRAAISSTRPTLKRSVGLFVLFAIQPVITLGILIVGRFMRSVPIGKGFGLVAVLAGVDRKSLDTLEGAEFSGKLKRKVPLSVFIDDETGRVVYAVDESSTKLRGRNTTLSGLQPR</sequence>
<feature type="transmembrane region" description="Helical" evidence="1">
    <location>
        <begin position="147"/>
        <end position="167"/>
    </location>
</feature>
<feature type="transmembrane region" description="Helical" evidence="1">
    <location>
        <begin position="57"/>
        <end position="81"/>
    </location>
</feature>
<organism evidence="2 3">
    <name type="scientific">Zasmidium cellare</name>
    <name type="common">Wine cellar mold</name>
    <name type="synonym">Racodium cellare</name>
    <dbReference type="NCBI Taxonomy" id="395010"/>
    <lineage>
        <taxon>Eukaryota</taxon>
        <taxon>Fungi</taxon>
        <taxon>Dikarya</taxon>
        <taxon>Ascomycota</taxon>
        <taxon>Pezizomycotina</taxon>
        <taxon>Dothideomycetes</taxon>
        <taxon>Dothideomycetidae</taxon>
        <taxon>Mycosphaerellales</taxon>
        <taxon>Mycosphaerellaceae</taxon>
        <taxon>Zasmidium</taxon>
    </lineage>
</organism>
<feature type="transmembrane region" description="Helical" evidence="1">
    <location>
        <begin position="93"/>
        <end position="113"/>
    </location>
</feature>
<name>A0ABR0E7Q3_ZASCE</name>
<keyword evidence="1" id="KW-1133">Transmembrane helix</keyword>
<evidence type="ECO:0000256" key="1">
    <source>
        <dbReference type="SAM" id="Phobius"/>
    </source>
</evidence>
<comment type="caution">
    <text evidence="2">The sequence shown here is derived from an EMBL/GenBank/DDBJ whole genome shotgun (WGS) entry which is preliminary data.</text>
</comment>
<dbReference type="Proteomes" id="UP001305779">
    <property type="component" value="Unassembled WGS sequence"/>
</dbReference>
<accession>A0ABR0E7Q3</accession>
<keyword evidence="3" id="KW-1185">Reference proteome</keyword>
<reference evidence="2 3" key="1">
    <citation type="journal article" date="2023" name="G3 (Bethesda)">
        <title>A chromosome-level genome assembly of Zasmidium syzygii isolated from banana leaves.</title>
        <authorList>
            <person name="van Westerhoven A.C."/>
            <person name="Mehrabi R."/>
            <person name="Talebi R."/>
            <person name="Steentjes M.B.F."/>
            <person name="Corcolon B."/>
            <person name="Chong P.A."/>
            <person name="Kema G.H.J."/>
            <person name="Seidl M.F."/>
        </authorList>
    </citation>
    <scope>NUCLEOTIDE SEQUENCE [LARGE SCALE GENOMIC DNA]</scope>
    <source>
        <strain evidence="2 3">P124</strain>
    </source>
</reference>